<dbReference type="GeneID" id="106165313"/>
<dbReference type="InterPro" id="IPR001478">
    <property type="entry name" value="PDZ"/>
</dbReference>
<dbReference type="GO" id="GO:0051371">
    <property type="term" value="F:muscle alpha-actinin binding"/>
    <property type="evidence" value="ECO:0007669"/>
    <property type="project" value="TreeGrafter"/>
</dbReference>
<evidence type="ECO:0000256" key="4">
    <source>
        <dbReference type="SAM" id="MobiDB-lite"/>
    </source>
</evidence>
<protein>
    <submittedName>
        <fullName evidence="7">PDZ and LIM domain protein 3</fullName>
    </submittedName>
</protein>
<accession>A0A1S3IM04</accession>
<name>A0A1S3IM04_LINAN</name>
<organism evidence="6 7">
    <name type="scientific">Lingula anatina</name>
    <name type="common">Brachiopod</name>
    <name type="synonym">Lingula unguis</name>
    <dbReference type="NCBI Taxonomy" id="7574"/>
    <lineage>
        <taxon>Eukaryota</taxon>
        <taxon>Metazoa</taxon>
        <taxon>Spiralia</taxon>
        <taxon>Lophotrochozoa</taxon>
        <taxon>Brachiopoda</taxon>
        <taxon>Linguliformea</taxon>
        <taxon>Lingulata</taxon>
        <taxon>Lingulida</taxon>
        <taxon>Linguloidea</taxon>
        <taxon>Lingulidae</taxon>
        <taxon>Lingula</taxon>
    </lineage>
</organism>
<dbReference type="Proteomes" id="UP000085678">
    <property type="component" value="Unplaced"/>
</dbReference>
<keyword evidence="3" id="KW-0862">Zinc</keyword>
<dbReference type="GO" id="GO:0005912">
    <property type="term" value="C:adherens junction"/>
    <property type="evidence" value="ECO:0007669"/>
    <property type="project" value="TreeGrafter"/>
</dbReference>
<comment type="subcellular location">
    <subcellularLocation>
        <location evidence="1">Cytoplasm</location>
    </subcellularLocation>
</comment>
<dbReference type="PROSITE" id="PS50106">
    <property type="entry name" value="PDZ"/>
    <property type="match status" value="1"/>
</dbReference>
<keyword evidence="3" id="KW-0440">LIM domain</keyword>
<evidence type="ECO:0000313" key="7">
    <source>
        <dbReference type="RefSeq" id="XP_013398931.1"/>
    </source>
</evidence>
<dbReference type="PANTHER" id="PTHR24214">
    <property type="entry name" value="PDZ AND LIM DOMAIN PROTEIN ZASP"/>
    <property type="match status" value="1"/>
</dbReference>
<dbReference type="AlphaFoldDB" id="A0A1S3IM04"/>
<dbReference type="GO" id="GO:0003779">
    <property type="term" value="F:actin binding"/>
    <property type="evidence" value="ECO:0007669"/>
    <property type="project" value="TreeGrafter"/>
</dbReference>
<sequence length="174" mass="18664">MPAGDVELVTVTRHSTNSPWGFNLGGGRDHDTPMFILKCFPGSPAFKAGLRDGDGVLQLNRIPTANLTLSAAKAEVARTGTTIDIAVQREMIDPRATGLSSDERVEIVEEPCAKFGEGPDPTLAKVTPKTYKIIEDTEKQAAGPAPSVFAKRKADRSKYTQCKGTTIQKAYGES</sequence>
<dbReference type="InterPro" id="IPR050604">
    <property type="entry name" value="PDZ-LIM_domain"/>
</dbReference>
<feature type="domain" description="PDZ" evidence="5">
    <location>
        <begin position="8"/>
        <end position="91"/>
    </location>
</feature>
<dbReference type="Gene3D" id="2.30.42.10">
    <property type="match status" value="1"/>
</dbReference>
<dbReference type="GO" id="GO:0030036">
    <property type="term" value="P:actin cytoskeleton organization"/>
    <property type="evidence" value="ECO:0007669"/>
    <property type="project" value="TreeGrafter"/>
</dbReference>
<proteinExistence type="predicted"/>
<gene>
    <name evidence="7" type="primary">LOC106165313</name>
</gene>
<dbReference type="OrthoDB" id="44841at2759"/>
<dbReference type="GO" id="GO:0061061">
    <property type="term" value="P:muscle structure development"/>
    <property type="evidence" value="ECO:0007669"/>
    <property type="project" value="TreeGrafter"/>
</dbReference>
<dbReference type="GO" id="GO:0030018">
    <property type="term" value="C:Z disc"/>
    <property type="evidence" value="ECO:0007669"/>
    <property type="project" value="TreeGrafter"/>
</dbReference>
<dbReference type="KEGG" id="lak:106165313"/>
<evidence type="ECO:0000259" key="5">
    <source>
        <dbReference type="PROSITE" id="PS50106"/>
    </source>
</evidence>
<evidence type="ECO:0000313" key="6">
    <source>
        <dbReference type="Proteomes" id="UP000085678"/>
    </source>
</evidence>
<dbReference type="RefSeq" id="XP_013398931.1">
    <property type="nucleotide sequence ID" value="XM_013543477.1"/>
</dbReference>
<dbReference type="PANTHER" id="PTHR24214:SF38">
    <property type="entry name" value="PDZ AND LIM DOMAIN PROTEIN ZASP-RELATED"/>
    <property type="match status" value="1"/>
</dbReference>
<keyword evidence="6" id="KW-1185">Reference proteome</keyword>
<evidence type="ECO:0000256" key="2">
    <source>
        <dbReference type="ARBA" id="ARBA00022490"/>
    </source>
</evidence>
<keyword evidence="2" id="KW-0963">Cytoplasm</keyword>
<evidence type="ECO:0000256" key="3">
    <source>
        <dbReference type="ARBA" id="ARBA00023038"/>
    </source>
</evidence>
<dbReference type="InterPro" id="IPR036034">
    <property type="entry name" value="PDZ_sf"/>
</dbReference>
<dbReference type="InParanoid" id="A0A1S3IM04"/>
<reference evidence="7" key="1">
    <citation type="submission" date="2025-08" db="UniProtKB">
        <authorList>
            <consortium name="RefSeq"/>
        </authorList>
    </citation>
    <scope>IDENTIFICATION</scope>
    <source>
        <tissue evidence="7">Gonads</tissue>
    </source>
</reference>
<dbReference type="SUPFAM" id="SSF50156">
    <property type="entry name" value="PDZ domain-like"/>
    <property type="match status" value="1"/>
</dbReference>
<dbReference type="SMART" id="SM00228">
    <property type="entry name" value="PDZ"/>
    <property type="match status" value="1"/>
</dbReference>
<keyword evidence="3" id="KW-0479">Metal-binding</keyword>
<evidence type="ECO:0000256" key="1">
    <source>
        <dbReference type="ARBA" id="ARBA00004496"/>
    </source>
</evidence>
<feature type="region of interest" description="Disordered" evidence="4">
    <location>
        <begin position="137"/>
        <end position="157"/>
    </location>
</feature>
<dbReference type="STRING" id="7574.A0A1S3IM04"/>
<dbReference type="Pfam" id="PF00595">
    <property type="entry name" value="PDZ"/>
    <property type="match status" value="1"/>
</dbReference>
<dbReference type="GO" id="GO:0031941">
    <property type="term" value="C:filamentous actin"/>
    <property type="evidence" value="ECO:0007669"/>
    <property type="project" value="TreeGrafter"/>
</dbReference>
<dbReference type="GO" id="GO:0001725">
    <property type="term" value="C:stress fiber"/>
    <property type="evidence" value="ECO:0007669"/>
    <property type="project" value="TreeGrafter"/>
</dbReference>